<dbReference type="Proteomes" id="UP000887566">
    <property type="component" value="Unplaced"/>
</dbReference>
<feature type="region of interest" description="Disordered" evidence="1">
    <location>
        <begin position="130"/>
        <end position="156"/>
    </location>
</feature>
<dbReference type="AlphaFoldDB" id="A0A914WBL4"/>
<evidence type="ECO:0000313" key="2">
    <source>
        <dbReference type="Proteomes" id="UP000887566"/>
    </source>
</evidence>
<evidence type="ECO:0000313" key="3">
    <source>
        <dbReference type="WBParaSite" id="PSAMB.scaffold36size104415.g911.t1"/>
    </source>
</evidence>
<reference evidence="3" key="1">
    <citation type="submission" date="2022-11" db="UniProtKB">
        <authorList>
            <consortium name="WormBaseParasite"/>
        </authorList>
    </citation>
    <scope>IDENTIFICATION</scope>
</reference>
<proteinExistence type="predicted"/>
<organism evidence="2 3">
    <name type="scientific">Plectus sambesii</name>
    <dbReference type="NCBI Taxonomy" id="2011161"/>
    <lineage>
        <taxon>Eukaryota</taxon>
        <taxon>Metazoa</taxon>
        <taxon>Ecdysozoa</taxon>
        <taxon>Nematoda</taxon>
        <taxon>Chromadorea</taxon>
        <taxon>Plectida</taxon>
        <taxon>Plectina</taxon>
        <taxon>Plectoidea</taxon>
        <taxon>Plectidae</taxon>
        <taxon>Plectus</taxon>
    </lineage>
</organism>
<sequence>MSGRWGRYGHGGGLDLQSPPWVGWVPFLGERSTAARKGAWVVGAGRGRGEGEGRERRERATRATPTVVDCRRRGDRQQIKERCVSSMGARKADADWRQSYRDRLVPSSWASRSCLLSRPFSGIAPLVWHQSSGQTAGRSPVEIHPTVDVSELRDRP</sequence>
<dbReference type="WBParaSite" id="PSAMB.scaffold36size104415.g911.t1">
    <property type="protein sequence ID" value="PSAMB.scaffold36size104415.g911.t1"/>
    <property type="gene ID" value="PSAMB.scaffold36size104415.g911"/>
</dbReference>
<keyword evidence="2" id="KW-1185">Reference proteome</keyword>
<accession>A0A914WBL4</accession>
<feature type="region of interest" description="Disordered" evidence="1">
    <location>
        <begin position="46"/>
        <end position="66"/>
    </location>
</feature>
<name>A0A914WBL4_9BILA</name>
<protein>
    <submittedName>
        <fullName evidence="3">Uncharacterized protein</fullName>
    </submittedName>
</protein>
<feature type="compositionally biased region" description="Basic and acidic residues" evidence="1">
    <location>
        <begin position="47"/>
        <end position="61"/>
    </location>
</feature>
<evidence type="ECO:0000256" key="1">
    <source>
        <dbReference type="SAM" id="MobiDB-lite"/>
    </source>
</evidence>